<name>A0A3G9JEW6_9BACL</name>
<dbReference type="AlphaFoldDB" id="A0A3G9JEW6"/>
<protein>
    <submittedName>
        <fullName evidence="1">Uncharacterized protein</fullName>
    </submittedName>
</protein>
<dbReference type="RefSeq" id="WP_232015855.1">
    <property type="nucleotide sequence ID" value="NZ_AP019308.1"/>
</dbReference>
<dbReference type="EMBL" id="AP019308">
    <property type="protein sequence ID" value="BBH22558.1"/>
    <property type="molecule type" value="Genomic_DNA"/>
</dbReference>
<dbReference type="KEGG" id="pbk:Back11_39030"/>
<evidence type="ECO:0000313" key="2">
    <source>
        <dbReference type="Proteomes" id="UP000275368"/>
    </source>
</evidence>
<accession>A0A3G9JEW6</accession>
<organism evidence="1 2">
    <name type="scientific">Paenibacillus baekrokdamisoli</name>
    <dbReference type="NCBI Taxonomy" id="1712516"/>
    <lineage>
        <taxon>Bacteria</taxon>
        <taxon>Bacillati</taxon>
        <taxon>Bacillota</taxon>
        <taxon>Bacilli</taxon>
        <taxon>Bacillales</taxon>
        <taxon>Paenibacillaceae</taxon>
        <taxon>Paenibacillus</taxon>
    </lineage>
</organism>
<dbReference type="Proteomes" id="UP000275368">
    <property type="component" value="Chromosome"/>
</dbReference>
<evidence type="ECO:0000313" key="1">
    <source>
        <dbReference type="EMBL" id="BBH22558.1"/>
    </source>
</evidence>
<sequence length="176" mass="20159">MCGTHQKHGKHACSQHTIKEEALKSIILEDIRTWTEALNQKDVLGRVEAKASTARKQLTKQLEVVEKQLQKLNDERKGLIRLLASDKITEAEYKDVTAEIKSNIEQLQMKKCTLSTVAQTKGLDVMITRMKEELQRFMKLKELTSDMLHRLVERIEVTADGIPQISYRFAPPTAFL</sequence>
<proteinExistence type="predicted"/>
<gene>
    <name evidence="1" type="ORF">Back11_39030</name>
</gene>
<reference evidence="1 2" key="1">
    <citation type="submission" date="2018-11" db="EMBL/GenBank/DDBJ databases">
        <title>Complete genome sequence of Paenibacillus baekrokdamisoli strain KCTC 33723.</title>
        <authorList>
            <person name="Kang S.W."/>
            <person name="Lee K.C."/>
            <person name="Kim K.K."/>
            <person name="Kim J.S."/>
            <person name="Kim D.S."/>
            <person name="Ko S.H."/>
            <person name="Yang S.H."/>
            <person name="Lee J.S."/>
        </authorList>
    </citation>
    <scope>NUCLEOTIDE SEQUENCE [LARGE SCALE GENOMIC DNA]</scope>
    <source>
        <strain evidence="1 2">KCTC 33723</strain>
    </source>
</reference>
<keyword evidence="2" id="KW-1185">Reference proteome</keyword>